<reference evidence="2" key="1">
    <citation type="journal article" date="2014" name="Proc. Natl. Acad. Sci. U.S.A.">
        <title>Extensive sampling of basidiomycete genomes demonstrates inadequacy of the white-rot/brown-rot paradigm for wood decay fungi.</title>
        <authorList>
            <person name="Riley R."/>
            <person name="Salamov A.A."/>
            <person name="Brown D.W."/>
            <person name="Nagy L.G."/>
            <person name="Floudas D."/>
            <person name="Held B.W."/>
            <person name="Levasseur A."/>
            <person name="Lombard V."/>
            <person name="Morin E."/>
            <person name="Otillar R."/>
            <person name="Lindquist E.A."/>
            <person name="Sun H."/>
            <person name="LaButti K.M."/>
            <person name="Schmutz J."/>
            <person name="Jabbour D."/>
            <person name="Luo H."/>
            <person name="Baker S.E."/>
            <person name="Pisabarro A.G."/>
            <person name="Walton J.D."/>
            <person name="Blanchette R.A."/>
            <person name="Henrissat B."/>
            <person name="Martin F."/>
            <person name="Cullen D."/>
            <person name="Hibbett D.S."/>
            <person name="Grigoriev I.V."/>
        </authorList>
    </citation>
    <scope>NUCLEOTIDE SEQUENCE [LARGE SCALE GENOMIC DNA]</scope>
    <source>
        <strain evidence="2">MUCL 33604</strain>
    </source>
</reference>
<gene>
    <name evidence="1" type="ORF">JAAARDRAFT_211810</name>
</gene>
<dbReference type="Proteomes" id="UP000027265">
    <property type="component" value="Unassembled WGS sequence"/>
</dbReference>
<sequence>MALHISEICREICLQVKGDGFSNTKAWRRTLSVLARTSRAFSDPALDILWEEVHGFQPLLDLLPDFLTNSQDHVLHSEFDEDVVVSTLSRPVRPEEWNRFDIYSPRIRVFHYNHDKECYLAQLYNDLAASKNRPLLPRLSCLVFRFSYSPPFSTLLLSLAIFRTTTSTSPIQSSVWLQKLALEIDASSHQESLKDKAFFDSLPSHYPNIEEFVLPILHSIPALDFLQDFGHLRSLKIVSAFGLFHNRRRYDMDSQALKVLSSLPYLTSLSIRTDVRLSTQVEIPSPPGFPLLNSLLITRCDASTIQIVFHNISSSHLSTIFVNINQGDWLQVIPSLALMSRKFNSSLKSLTCITSRGIRYPPNDLVGGIVRMGVITPFLPLRHLTHLELSYYPASLSLEYSAILSVEEAKEMSCAWAQLEFFTLDTDWAAFSFASFATFVSSCPHLTRVILSRLLVDKQPEDSIAHIPRSTTPHPLDFLRVDEWAKEPAYDIPLANCLDRLFPHLNISLWESTGDLRDVKNYIMELRAAR</sequence>
<dbReference type="InterPro" id="IPR032675">
    <property type="entry name" value="LRR_dom_sf"/>
</dbReference>
<dbReference type="Gene3D" id="3.80.10.10">
    <property type="entry name" value="Ribonuclease Inhibitor"/>
    <property type="match status" value="1"/>
</dbReference>
<organism evidence="1 2">
    <name type="scientific">Jaapia argillacea MUCL 33604</name>
    <dbReference type="NCBI Taxonomy" id="933084"/>
    <lineage>
        <taxon>Eukaryota</taxon>
        <taxon>Fungi</taxon>
        <taxon>Dikarya</taxon>
        <taxon>Basidiomycota</taxon>
        <taxon>Agaricomycotina</taxon>
        <taxon>Agaricomycetes</taxon>
        <taxon>Agaricomycetidae</taxon>
        <taxon>Jaapiales</taxon>
        <taxon>Jaapiaceae</taxon>
        <taxon>Jaapia</taxon>
    </lineage>
</organism>
<protein>
    <recommendedName>
        <fullName evidence="3">F-box domain-containing protein</fullName>
    </recommendedName>
</protein>
<dbReference type="HOGENOM" id="CLU_021164_3_0_1"/>
<dbReference type="AlphaFoldDB" id="A0A067P916"/>
<dbReference type="EMBL" id="KL197762">
    <property type="protein sequence ID" value="KDQ50325.1"/>
    <property type="molecule type" value="Genomic_DNA"/>
</dbReference>
<evidence type="ECO:0000313" key="1">
    <source>
        <dbReference type="EMBL" id="KDQ50325.1"/>
    </source>
</evidence>
<name>A0A067P916_9AGAM</name>
<accession>A0A067P916</accession>
<evidence type="ECO:0000313" key="2">
    <source>
        <dbReference type="Proteomes" id="UP000027265"/>
    </source>
</evidence>
<dbReference type="InParanoid" id="A0A067P916"/>
<dbReference type="OrthoDB" id="2841072at2759"/>
<keyword evidence="2" id="KW-1185">Reference proteome</keyword>
<proteinExistence type="predicted"/>
<evidence type="ECO:0008006" key="3">
    <source>
        <dbReference type="Google" id="ProtNLM"/>
    </source>
</evidence>